<keyword evidence="1" id="KW-0540">Nuclease</keyword>
<dbReference type="EMBL" id="LFIV01000024">
    <property type="protein sequence ID" value="KZL75340.1"/>
    <property type="molecule type" value="Genomic_DNA"/>
</dbReference>
<dbReference type="InterPro" id="IPR036691">
    <property type="entry name" value="Endo/exonu/phosph_ase_sf"/>
</dbReference>
<organism evidence="1 2">
    <name type="scientific">Colletotrichum tofieldiae</name>
    <dbReference type="NCBI Taxonomy" id="708197"/>
    <lineage>
        <taxon>Eukaryota</taxon>
        <taxon>Fungi</taxon>
        <taxon>Dikarya</taxon>
        <taxon>Ascomycota</taxon>
        <taxon>Pezizomycotina</taxon>
        <taxon>Sordariomycetes</taxon>
        <taxon>Hypocreomycetidae</taxon>
        <taxon>Glomerellales</taxon>
        <taxon>Glomerellaceae</taxon>
        <taxon>Colletotrichum</taxon>
        <taxon>Colletotrichum spaethianum species complex</taxon>
    </lineage>
</organism>
<dbReference type="Gene3D" id="3.60.10.10">
    <property type="entry name" value="Endonuclease/exonuclease/phosphatase"/>
    <property type="match status" value="1"/>
</dbReference>
<keyword evidence="1" id="KW-0378">Hydrolase</keyword>
<comment type="caution">
    <text evidence="1">The sequence shown here is derived from an EMBL/GenBank/DDBJ whole genome shotgun (WGS) entry which is preliminary data.</text>
</comment>
<evidence type="ECO:0000313" key="1">
    <source>
        <dbReference type="EMBL" id="KZL75340.1"/>
    </source>
</evidence>
<accession>A0A166W5G7</accession>
<sequence>MKVSIATTLLLGAAGILCQTVGLSLRLMIYNTRGVTPVTGINEVPRPIRRSRLAAQLNYETAARPESLLCMQEVTEQQLLNIAEDLRSSWAHIGVGRDDGVAAGEFSPVFFQPDTWSLVENRTYCLSETPQVPGSKGCDATLPRIVTVSSFKHAKSGLPLVYMCTHFDHQGQKARERSAELLVDLAEKRKSSSEGMAPVFLGGDLNI</sequence>
<dbReference type="SUPFAM" id="SSF56219">
    <property type="entry name" value="DNase I-like"/>
    <property type="match status" value="1"/>
</dbReference>
<keyword evidence="2" id="KW-1185">Reference proteome</keyword>
<protein>
    <submittedName>
        <fullName evidence="1">Endonuclease/exonuclease/phosphatase</fullName>
    </submittedName>
</protein>
<keyword evidence="1" id="KW-0269">Exonuclease</keyword>
<proteinExistence type="predicted"/>
<dbReference type="GO" id="GO:0004527">
    <property type="term" value="F:exonuclease activity"/>
    <property type="evidence" value="ECO:0007669"/>
    <property type="project" value="UniProtKB-KW"/>
</dbReference>
<dbReference type="AlphaFoldDB" id="A0A166W5G7"/>
<reference evidence="1 2" key="1">
    <citation type="submission" date="2015-06" db="EMBL/GenBank/DDBJ databases">
        <title>Survival trade-offs in plant roots during colonization by closely related pathogenic and mutualistic fungi.</title>
        <authorList>
            <person name="Hacquard S."/>
            <person name="Kracher B."/>
            <person name="Hiruma K."/>
            <person name="Weinman A."/>
            <person name="Muench P."/>
            <person name="Garrido Oter R."/>
            <person name="Ver Loren van Themaat E."/>
            <person name="Dallerey J.-F."/>
            <person name="Damm U."/>
            <person name="Henrissat B."/>
            <person name="Lespinet O."/>
            <person name="Thon M."/>
            <person name="Kemen E."/>
            <person name="McHardy A.C."/>
            <person name="Schulze-Lefert P."/>
            <person name="O'Connell R.J."/>
        </authorList>
    </citation>
    <scope>NUCLEOTIDE SEQUENCE [LARGE SCALE GENOMIC DNA]</scope>
    <source>
        <strain evidence="1 2">0861</strain>
    </source>
</reference>
<name>A0A166W5G7_9PEZI</name>
<dbReference type="Proteomes" id="UP000076552">
    <property type="component" value="Unassembled WGS sequence"/>
</dbReference>
<keyword evidence="1" id="KW-0255">Endonuclease</keyword>
<dbReference type="GO" id="GO:0004519">
    <property type="term" value="F:endonuclease activity"/>
    <property type="evidence" value="ECO:0007669"/>
    <property type="project" value="UniProtKB-KW"/>
</dbReference>
<evidence type="ECO:0000313" key="2">
    <source>
        <dbReference type="Proteomes" id="UP000076552"/>
    </source>
</evidence>
<dbReference type="STRING" id="708197.A0A166W5G7"/>
<gene>
    <name evidence="1" type="ORF">CT0861_03675</name>
</gene>